<dbReference type="Proteomes" id="UP000735302">
    <property type="component" value="Unassembled WGS sequence"/>
</dbReference>
<proteinExistence type="predicted"/>
<keyword evidence="1" id="KW-0677">Repeat</keyword>
<dbReference type="SUPFAM" id="SSF101898">
    <property type="entry name" value="NHL repeat"/>
    <property type="match status" value="1"/>
</dbReference>
<name>A0AAV4BTZ1_9GAST</name>
<protein>
    <recommendedName>
        <fullName evidence="5">Bulb-type lectin domain-containing protein</fullName>
    </recommendedName>
</protein>
<reference evidence="3 4" key="1">
    <citation type="journal article" date="2021" name="Elife">
        <title>Chloroplast acquisition without the gene transfer in kleptoplastic sea slugs, Plakobranchus ocellatus.</title>
        <authorList>
            <person name="Maeda T."/>
            <person name="Takahashi S."/>
            <person name="Yoshida T."/>
            <person name="Shimamura S."/>
            <person name="Takaki Y."/>
            <person name="Nagai Y."/>
            <person name="Toyoda A."/>
            <person name="Suzuki Y."/>
            <person name="Arimoto A."/>
            <person name="Ishii H."/>
            <person name="Satoh N."/>
            <person name="Nishiyama T."/>
            <person name="Hasebe M."/>
            <person name="Maruyama T."/>
            <person name="Minagawa J."/>
            <person name="Obokata J."/>
            <person name="Shigenobu S."/>
        </authorList>
    </citation>
    <scope>NUCLEOTIDE SEQUENCE [LARGE SCALE GENOMIC DNA]</scope>
</reference>
<dbReference type="Pfam" id="PF01436">
    <property type="entry name" value="NHL"/>
    <property type="match status" value="1"/>
</dbReference>
<comment type="caution">
    <text evidence="3">The sequence shown here is derived from an EMBL/GenBank/DDBJ whole genome shotgun (WGS) entry which is preliminary data.</text>
</comment>
<dbReference type="EMBL" id="BLXT01005558">
    <property type="protein sequence ID" value="GFO23920.1"/>
    <property type="molecule type" value="Genomic_DNA"/>
</dbReference>
<evidence type="ECO:0000256" key="1">
    <source>
        <dbReference type="ARBA" id="ARBA00022737"/>
    </source>
</evidence>
<gene>
    <name evidence="3" type="ORF">PoB_005042500</name>
</gene>
<feature type="region of interest" description="Disordered" evidence="2">
    <location>
        <begin position="104"/>
        <end position="131"/>
    </location>
</feature>
<accession>A0AAV4BTZ1</accession>
<sequence>MEVTEHGDLVCSTRDNKIARINVHAGILYFHKSVPRIGYPWGIAIVSDGSILVANKSNKTLSLVSSEGASTQLLWAGLIDTEQEGQLWSVSTYGSVCACATDDDHNNHGDEVDDNDDDDEDDDDDDDDDYG</sequence>
<keyword evidence="4" id="KW-1185">Reference proteome</keyword>
<feature type="compositionally biased region" description="Acidic residues" evidence="2">
    <location>
        <begin position="111"/>
        <end position="131"/>
    </location>
</feature>
<dbReference type="AlphaFoldDB" id="A0AAV4BTZ1"/>
<evidence type="ECO:0000256" key="2">
    <source>
        <dbReference type="SAM" id="MobiDB-lite"/>
    </source>
</evidence>
<dbReference type="InterPro" id="IPR001258">
    <property type="entry name" value="NHL_repeat"/>
</dbReference>
<evidence type="ECO:0000313" key="3">
    <source>
        <dbReference type="EMBL" id="GFO23920.1"/>
    </source>
</evidence>
<evidence type="ECO:0000313" key="4">
    <source>
        <dbReference type="Proteomes" id="UP000735302"/>
    </source>
</evidence>
<evidence type="ECO:0008006" key="5">
    <source>
        <dbReference type="Google" id="ProtNLM"/>
    </source>
</evidence>
<organism evidence="3 4">
    <name type="scientific">Plakobranchus ocellatus</name>
    <dbReference type="NCBI Taxonomy" id="259542"/>
    <lineage>
        <taxon>Eukaryota</taxon>
        <taxon>Metazoa</taxon>
        <taxon>Spiralia</taxon>
        <taxon>Lophotrochozoa</taxon>
        <taxon>Mollusca</taxon>
        <taxon>Gastropoda</taxon>
        <taxon>Heterobranchia</taxon>
        <taxon>Euthyneura</taxon>
        <taxon>Panpulmonata</taxon>
        <taxon>Sacoglossa</taxon>
        <taxon>Placobranchoidea</taxon>
        <taxon>Plakobranchidae</taxon>
        <taxon>Plakobranchus</taxon>
    </lineage>
</organism>